<proteinExistence type="predicted"/>
<evidence type="ECO:0000259" key="3">
    <source>
        <dbReference type="PROSITE" id="PS50157"/>
    </source>
</evidence>
<reference evidence="4" key="1">
    <citation type="submission" date="2015-11" db="EMBL/GenBank/DDBJ databases">
        <title>De novo transcriptome assembly of four potential Pierce s Disease insect vectors from Arizona vineyards.</title>
        <authorList>
            <person name="Tassone E.E."/>
        </authorList>
    </citation>
    <scope>NUCLEOTIDE SEQUENCE</scope>
</reference>
<feature type="non-terminal residue" evidence="4">
    <location>
        <position position="1"/>
    </location>
</feature>
<feature type="region of interest" description="Disordered" evidence="2">
    <location>
        <begin position="217"/>
        <end position="249"/>
    </location>
</feature>
<dbReference type="EMBL" id="GEBQ01022968">
    <property type="protein sequence ID" value="JAT17009.1"/>
    <property type="molecule type" value="Transcribed_RNA"/>
</dbReference>
<dbReference type="PROSITE" id="PS00028">
    <property type="entry name" value="ZINC_FINGER_C2H2_1"/>
    <property type="match status" value="1"/>
</dbReference>
<feature type="domain" description="C2H2-type" evidence="3">
    <location>
        <begin position="21"/>
        <end position="49"/>
    </location>
</feature>
<dbReference type="GO" id="GO:0000976">
    <property type="term" value="F:transcription cis-regulatory region binding"/>
    <property type="evidence" value="ECO:0007669"/>
    <property type="project" value="InterPro"/>
</dbReference>
<evidence type="ECO:0000313" key="4">
    <source>
        <dbReference type="EMBL" id="JAT17009.1"/>
    </source>
</evidence>
<keyword evidence="1" id="KW-0862">Zinc</keyword>
<evidence type="ECO:0000256" key="1">
    <source>
        <dbReference type="PROSITE-ProRule" id="PRU00042"/>
    </source>
</evidence>
<gene>
    <name evidence="4" type="ORF">g.1156</name>
</gene>
<keyword evidence="1" id="KW-0863">Zinc-finger</keyword>
<dbReference type="GO" id="GO:0005634">
    <property type="term" value="C:nucleus"/>
    <property type="evidence" value="ECO:0007669"/>
    <property type="project" value="TreeGrafter"/>
</dbReference>
<keyword evidence="1" id="KW-0479">Metal-binding</keyword>
<dbReference type="GO" id="GO:0008270">
    <property type="term" value="F:zinc ion binding"/>
    <property type="evidence" value="ECO:0007669"/>
    <property type="project" value="UniProtKB-KW"/>
</dbReference>
<dbReference type="InterPro" id="IPR055303">
    <property type="entry name" value="ATMIN"/>
</dbReference>
<dbReference type="GO" id="GO:0045944">
    <property type="term" value="P:positive regulation of transcription by RNA polymerase II"/>
    <property type="evidence" value="ECO:0007669"/>
    <property type="project" value="InterPro"/>
</dbReference>
<evidence type="ECO:0000256" key="2">
    <source>
        <dbReference type="SAM" id="MobiDB-lite"/>
    </source>
</evidence>
<dbReference type="Gene3D" id="3.30.160.60">
    <property type="entry name" value="Classic Zinc Finger"/>
    <property type="match status" value="1"/>
</dbReference>
<dbReference type="SMART" id="SM00355">
    <property type="entry name" value="ZnF_C2H2"/>
    <property type="match status" value="4"/>
</dbReference>
<dbReference type="InterPro" id="IPR013087">
    <property type="entry name" value="Znf_C2H2_type"/>
</dbReference>
<name>A0A1B6KZX0_9HEMI</name>
<dbReference type="PANTHER" id="PTHR46664:SF1">
    <property type="entry name" value="ATM INTERACTOR"/>
    <property type="match status" value="1"/>
</dbReference>
<dbReference type="PROSITE" id="PS50157">
    <property type="entry name" value="ZINC_FINGER_C2H2_2"/>
    <property type="match status" value="1"/>
</dbReference>
<dbReference type="AlphaFoldDB" id="A0A1B6KZX0"/>
<protein>
    <recommendedName>
        <fullName evidence="3">C2H2-type domain-containing protein</fullName>
    </recommendedName>
</protein>
<dbReference type="PANTHER" id="PTHR46664">
    <property type="entry name" value="ATM INTERACTOR"/>
    <property type="match status" value="1"/>
</dbReference>
<dbReference type="GO" id="GO:0000981">
    <property type="term" value="F:DNA-binding transcription factor activity, RNA polymerase II-specific"/>
    <property type="evidence" value="ECO:0007669"/>
    <property type="project" value="TreeGrafter"/>
</dbReference>
<sequence length="438" mass="50042">LPVIERVYPKASELSEILNYNPCPECSEVFHNTPNLEMHRQKCHGHDSGPVRAAPAHNVIKQFYCPAAGCKYSAQFNQEFGIKYFTQHKYLKQHYIKMHMEKKFVCDQCSKGFATIQLRKRHLEECGLKFACSCGAEYKTIPALLTHASRKRHTFVKSWSAIRNRKVDKNDNIGPLKPSPSPILPKPKLYDTMVANTAEALSELRWQKCVDIGVQTEPAGQRRRRNLRMPDTSRQTQTGEKRTRISSETQTVGEYCNKAKKNLTRRRKKSMETQTKVVEHTVVSEESCYTKRDFGLPQLWFSSGTQTSTETLFDDSLPNLSGSLFEEEPVRLVEQADLFSDINSDSTDNFLSAFMAKDEILDEGKSCSTETQTEFSFESLFENYTDTLATIETQTSHELYSNTCTQTCDDILLAFSDIQTQTAWPDVFTEQASQTNQY</sequence>
<accession>A0A1B6KZX0</accession>
<organism evidence="4">
    <name type="scientific">Graphocephala atropunctata</name>
    <dbReference type="NCBI Taxonomy" id="36148"/>
    <lineage>
        <taxon>Eukaryota</taxon>
        <taxon>Metazoa</taxon>
        <taxon>Ecdysozoa</taxon>
        <taxon>Arthropoda</taxon>
        <taxon>Hexapoda</taxon>
        <taxon>Insecta</taxon>
        <taxon>Pterygota</taxon>
        <taxon>Neoptera</taxon>
        <taxon>Paraneoptera</taxon>
        <taxon>Hemiptera</taxon>
        <taxon>Auchenorrhyncha</taxon>
        <taxon>Membracoidea</taxon>
        <taxon>Cicadellidae</taxon>
        <taxon>Cicadellinae</taxon>
        <taxon>Cicadellini</taxon>
        <taxon>Graphocephala</taxon>
    </lineage>
</organism>
<dbReference type="Pfam" id="PF13912">
    <property type="entry name" value="zf-C2H2_6"/>
    <property type="match status" value="2"/>
</dbReference>